<feature type="transmembrane region" description="Helical" evidence="1">
    <location>
        <begin position="127"/>
        <end position="149"/>
    </location>
</feature>
<keyword evidence="1" id="KW-1133">Transmembrane helix</keyword>
<name>A0A7R9EN03_9NEOP</name>
<evidence type="ECO:0000313" key="2">
    <source>
        <dbReference type="EMBL" id="CAD7435950.1"/>
    </source>
</evidence>
<protein>
    <submittedName>
        <fullName evidence="2">Uncharacterized protein</fullName>
    </submittedName>
</protein>
<proteinExistence type="predicted"/>
<evidence type="ECO:0000256" key="1">
    <source>
        <dbReference type="SAM" id="Phobius"/>
    </source>
</evidence>
<keyword evidence="1" id="KW-0472">Membrane</keyword>
<dbReference type="EMBL" id="OB805459">
    <property type="protein sequence ID" value="CAD7435950.1"/>
    <property type="molecule type" value="Genomic_DNA"/>
</dbReference>
<reference evidence="2" key="1">
    <citation type="submission" date="2020-11" db="EMBL/GenBank/DDBJ databases">
        <authorList>
            <person name="Tran Van P."/>
        </authorList>
    </citation>
    <scope>NUCLEOTIDE SEQUENCE</scope>
</reference>
<accession>A0A7R9EN03</accession>
<feature type="transmembrane region" description="Helical" evidence="1">
    <location>
        <begin position="156"/>
        <end position="183"/>
    </location>
</feature>
<feature type="transmembrane region" description="Helical" evidence="1">
    <location>
        <begin position="189"/>
        <end position="208"/>
    </location>
</feature>
<dbReference type="AlphaFoldDB" id="A0A7R9EN03"/>
<organism evidence="2">
    <name type="scientific">Timema monikensis</name>
    <dbReference type="NCBI Taxonomy" id="170555"/>
    <lineage>
        <taxon>Eukaryota</taxon>
        <taxon>Metazoa</taxon>
        <taxon>Ecdysozoa</taxon>
        <taxon>Arthropoda</taxon>
        <taxon>Hexapoda</taxon>
        <taxon>Insecta</taxon>
        <taxon>Pterygota</taxon>
        <taxon>Neoptera</taxon>
        <taxon>Polyneoptera</taxon>
        <taxon>Phasmatodea</taxon>
        <taxon>Timematodea</taxon>
        <taxon>Timematoidea</taxon>
        <taxon>Timematidae</taxon>
        <taxon>Timema</taxon>
    </lineage>
</organism>
<gene>
    <name evidence="2" type="ORF">TMSB3V08_LOCUS12596</name>
</gene>
<keyword evidence="1" id="KW-0812">Transmembrane</keyword>
<feature type="transmembrane region" description="Helical" evidence="1">
    <location>
        <begin position="103"/>
        <end position="121"/>
    </location>
</feature>
<sequence length="325" mass="35978">MFYLKGRGVSLSLDVTCHLATQVRALSVLSTIVSRRTNTPSLLSRSKDGHAQCWESDGLGSLNRRLYPLLMTNSWYVGDTARLYWYVGDTSSLYWYVGDTASLYWYVGILLAYTGTWGILLDCTGTWGILLVCNGTWGILLGTWGILLVCTGTRGILLACTGTWGILQFVLVRGDTASLYWYVGDTSSLYWYEGILLVCTGNWGILLARTVCTGTRGILLACTGTWGILQFVLVRGDTASLYWYVGDTSSLYWYEGILLACTGTRRILLACTAQSESHCICTLGLIIPEHVADTTEELCNWDKVSNDRYEFIIATRDSGLQGLDP</sequence>